<sequence length="150" mass="16211">MVNMLRFLPLCLALIAHPALADVAIHDAYARVAHPKAKAGAVFLQLENSGDAADRLLAVESPAAMRVELHTHSMVDGAMLMREVEGGFEIPAGGAHALERGGDHIMFMGLTAPWKQGEMIPVTLRFESGQVIETEIEVDLERKPDAHSGH</sequence>
<dbReference type="SUPFAM" id="SSF110087">
    <property type="entry name" value="DR1885-like metal-binding protein"/>
    <property type="match status" value="1"/>
</dbReference>
<protein>
    <submittedName>
        <fullName evidence="2">Copper metallochaperone, bacterial-like protein</fullName>
    </submittedName>
</protein>
<feature type="signal peptide" evidence="1">
    <location>
        <begin position="1"/>
        <end position="21"/>
    </location>
</feature>
<keyword evidence="1" id="KW-0732">Signal</keyword>
<dbReference type="Pfam" id="PF04314">
    <property type="entry name" value="PCuAC"/>
    <property type="match status" value="1"/>
</dbReference>
<evidence type="ECO:0000313" key="2">
    <source>
        <dbReference type="EMBL" id="KMW59509.1"/>
    </source>
</evidence>
<feature type="chain" id="PRO_5005318557" evidence="1">
    <location>
        <begin position="22"/>
        <end position="150"/>
    </location>
</feature>
<keyword evidence="3" id="KW-1185">Reference proteome</keyword>
<dbReference type="PATRIC" id="fig|1675527.3.peg.4699"/>
<organism evidence="2 3">
    <name type="scientific">Candidatus Rhodobacter oscarellae</name>
    <dbReference type="NCBI Taxonomy" id="1675527"/>
    <lineage>
        <taxon>Bacteria</taxon>
        <taxon>Pseudomonadati</taxon>
        <taxon>Pseudomonadota</taxon>
        <taxon>Alphaproteobacteria</taxon>
        <taxon>Rhodobacterales</taxon>
        <taxon>Rhodobacter group</taxon>
        <taxon>Rhodobacter</taxon>
    </lineage>
</organism>
<dbReference type="InterPro" id="IPR036182">
    <property type="entry name" value="PCuAC_sf"/>
</dbReference>
<dbReference type="Proteomes" id="UP000037178">
    <property type="component" value="Unassembled WGS sequence"/>
</dbReference>
<dbReference type="Gene3D" id="2.60.40.1890">
    <property type="entry name" value="PCu(A)C copper chaperone"/>
    <property type="match status" value="1"/>
</dbReference>
<reference evidence="2 3" key="1">
    <citation type="submission" date="2015-06" db="EMBL/GenBank/DDBJ databases">
        <title>Draft genome sequence of an Alphaproteobacteria species associated to the Mediterranean sponge Oscarella lobularis.</title>
        <authorList>
            <person name="Jourda C."/>
            <person name="Santini S."/>
            <person name="Claverie J.-M."/>
        </authorList>
    </citation>
    <scope>NUCLEOTIDE SEQUENCE [LARGE SCALE GENOMIC DNA]</scope>
    <source>
        <strain evidence="2">IGS</strain>
    </source>
</reference>
<comment type="caution">
    <text evidence="2">The sequence shown here is derived from an EMBL/GenBank/DDBJ whole genome shotgun (WGS) entry which is preliminary data.</text>
</comment>
<dbReference type="EMBL" id="LFTY01000002">
    <property type="protein sequence ID" value="KMW59509.1"/>
    <property type="molecule type" value="Genomic_DNA"/>
</dbReference>
<dbReference type="InterPro" id="IPR058248">
    <property type="entry name" value="Lxx211020-like"/>
</dbReference>
<accession>A0A0J9ECQ6</accession>
<proteinExistence type="predicted"/>
<dbReference type="AlphaFoldDB" id="A0A0J9ECQ6"/>
<evidence type="ECO:0000313" key="3">
    <source>
        <dbReference type="Proteomes" id="UP000037178"/>
    </source>
</evidence>
<dbReference type="PANTHER" id="PTHR36302:SF1">
    <property type="entry name" value="COPPER CHAPERONE PCU(A)C"/>
    <property type="match status" value="1"/>
</dbReference>
<evidence type="ECO:0000256" key="1">
    <source>
        <dbReference type="SAM" id="SignalP"/>
    </source>
</evidence>
<dbReference type="STRING" id="1675527.AIOL_004491"/>
<gene>
    <name evidence="2" type="ORF">AIOL_004491</name>
</gene>
<dbReference type="PANTHER" id="PTHR36302">
    <property type="entry name" value="BLR7088 PROTEIN"/>
    <property type="match status" value="1"/>
</dbReference>
<name>A0A0J9ECQ6_9RHOB</name>
<dbReference type="InterPro" id="IPR007410">
    <property type="entry name" value="LpqE-like"/>
</dbReference>